<protein>
    <submittedName>
        <fullName evidence="4">Encapsulin</fullName>
    </submittedName>
</protein>
<dbReference type="PANTHER" id="PTHR37165:SF1">
    <property type="entry name" value="TYPE 1 ENCAPSULIN SHELL PROTEIN"/>
    <property type="match status" value="1"/>
</dbReference>
<dbReference type="GeneID" id="72777118"/>
<sequence>MLGLNPISISREKSLSKEEIAQALRWATIAELDAITFYEQFARLIEDENIKKVFLDVAKEEKAHVGEFMALLLNLDSEQLSELKEGFEEVEELTGIKTELNPSEEKEVRSGYIEVLKKALIEVISKGRIIVSSLPKTKIIGMQSFRVDLIRYEDGVKVTKQEYKPIPMLTKKFYIGLRELDDGTYDPAIAVKAGELLVKNEEELIINELLSTEGIKRGTLRSWENTEEALDDLMNALQEASKASAGPFGIILNPKRYAKLLRVHEKGGRILIEVLKNVFKGGILVTPNISEDKVVVFANTPAVMDIVIGQDVELKELGPEGDAVAFLVGEALALRVKSPEAIVILE</sequence>
<keyword evidence="5" id="KW-1185">Reference proteome</keyword>
<dbReference type="GO" id="GO:0016491">
    <property type="term" value="F:oxidoreductase activity"/>
    <property type="evidence" value="ECO:0007669"/>
    <property type="project" value="InterPro"/>
</dbReference>
<accession>A0A9E7MCE7</accession>
<dbReference type="RefSeq" id="WP_251950454.1">
    <property type="nucleotide sequence ID" value="NZ_CP080572.1"/>
</dbReference>
<proteinExistence type="predicted"/>
<gene>
    <name evidence="4" type="ORF">K1720_02200</name>
</gene>
<dbReference type="Gene3D" id="3.30.2320.10">
    <property type="entry name" value="hypothetical protein PF0899 domain"/>
    <property type="match status" value="1"/>
</dbReference>
<evidence type="ECO:0000259" key="3">
    <source>
        <dbReference type="Pfam" id="PF02915"/>
    </source>
</evidence>
<dbReference type="PANTHER" id="PTHR37165">
    <property type="entry name" value="PEPTIDASE U56 FAMILY"/>
    <property type="match status" value="1"/>
</dbReference>
<comment type="subcellular location">
    <subcellularLocation>
        <location evidence="1">Encapsulin nanocompartment</location>
    </subcellularLocation>
</comment>
<dbReference type="AlphaFoldDB" id="A0A9E7MCE7"/>
<evidence type="ECO:0000313" key="5">
    <source>
        <dbReference type="Proteomes" id="UP001056425"/>
    </source>
</evidence>
<dbReference type="InterPro" id="IPR007544">
    <property type="entry name" value="ENCAP"/>
</dbReference>
<dbReference type="Gene3D" id="6.10.140.1960">
    <property type="match status" value="1"/>
</dbReference>
<dbReference type="InterPro" id="IPR051429">
    <property type="entry name" value="Encapsulin_nc"/>
</dbReference>
<dbReference type="SUPFAM" id="SSF47240">
    <property type="entry name" value="Ferritin-like"/>
    <property type="match status" value="1"/>
</dbReference>
<dbReference type="SUPFAM" id="SSF56563">
    <property type="entry name" value="Major capsid protein gp5"/>
    <property type="match status" value="1"/>
</dbReference>
<dbReference type="Gene3D" id="3.30.2400.20">
    <property type="match status" value="2"/>
</dbReference>
<evidence type="ECO:0000256" key="1">
    <source>
        <dbReference type="ARBA" id="ARBA00033738"/>
    </source>
</evidence>
<dbReference type="InterPro" id="IPR003251">
    <property type="entry name" value="Rr_diiron-bd_dom"/>
</dbReference>
<feature type="domain" description="Rubrerythrin diiron-binding" evidence="3">
    <location>
        <begin position="24"/>
        <end position="87"/>
    </location>
</feature>
<dbReference type="Pfam" id="PF02915">
    <property type="entry name" value="Rubrerythrin"/>
    <property type="match status" value="1"/>
</dbReference>
<dbReference type="EMBL" id="CP080572">
    <property type="protein sequence ID" value="USH00843.1"/>
    <property type="molecule type" value="Genomic_DNA"/>
</dbReference>
<dbReference type="KEGG" id="thei:K1720_02200"/>
<keyword evidence="2" id="KW-1284">Encapsulin nanocompartment</keyword>
<dbReference type="GO" id="GO:0140737">
    <property type="term" value="C:encapsulin nanocompartment"/>
    <property type="evidence" value="ECO:0007669"/>
    <property type="project" value="UniProtKB-SubCell"/>
</dbReference>
<organism evidence="4 5">
    <name type="scientific">Thermococcus argininiproducens</name>
    <dbReference type="NCBI Taxonomy" id="2866384"/>
    <lineage>
        <taxon>Archaea</taxon>
        <taxon>Methanobacteriati</taxon>
        <taxon>Methanobacteriota</taxon>
        <taxon>Thermococci</taxon>
        <taxon>Thermococcales</taxon>
        <taxon>Thermococcaceae</taxon>
        <taxon>Thermococcus</taxon>
    </lineage>
</organism>
<dbReference type="Pfam" id="PF04454">
    <property type="entry name" value="Linocin_M18"/>
    <property type="match status" value="1"/>
</dbReference>
<evidence type="ECO:0000313" key="4">
    <source>
        <dbReference type="EMBL" id="USH00843.1"/>
    </source>
</evidence>
<reference evidence="4 5" key="1">
    <citation type="submission" date="2021-08" db="EMBL/GenBank/DDBJ databases">
        <title>Thermococcus onnuriiensis IOH2.</title>
        <authorList>
            <person name="Park Y.-J."/>
        </authorList>
    </citation>
    <scope>NUCLEOTIDE SEQUENCE [LARGE SCALE GENOMIC DNA]</scope>
    <source>
        <strain evidence="4 5">IOH2</strain>
    </source>
</reference>
<dbReference type="Proteomes" id="UP001056425">
    <property type="component" value="Chromosome"/>
</dbReference>
<evidence type="ECO:0000256" key="2">
    <source>
        <dbReference type="ARBA" id="ARBA00033787"/>
    </source>
</evidence>
<dbReference type="GO" id="GO:0046872">
    <property type="term" value="F:metal ion binding"/>
    <property type="evidence" value="ECO:0007669"/>
    <property type="project" value="InterPro"/>
</dbReference>
<name>A0A9E7MCE7_9EURY</name>
<dbReference type="InterPro" id="IPR009078">
    <property type="entry name" value="Ferritin-like_SF"/>
</dbReference>